<gene>
    <name evidence="1" type="ORF">DCAR_0206760</name>
</gene>
<dbReference type="EMBL" id="CP093344">
    <property type="protein sequence ID" value="WOG87532.1"/>
    <property type="molecule type" value="Genomic_DNA"/>
</dbReference>
<organism evidence="1 2">
    <name type="scientific">Daucus carota subsp. sativus</name>
    <name type="common">Carrot</name>
    <dbReference type="NCBI Taxonomy" id="79200"/>
    <lineage>
        <taxon>Eukaryota</taxon>
        <taxon>Viridiplantae</taxon>
        <taxon>Streptophyta</taxon>
        <taxon>Embryophyta</taxon>
        <taxon>Tracheophyta</taxon>
        <taxon>Spermatophyta</taxon>
        <taxon>Magnoliopsida</taxon>
        <taxon>eudicotyledons</taxon>
        <taxon>Gunneridae</taxon>
        <taxon>Pentapetalae</taxon>
        <taxon>asterids</taxon>
        <taxon>campanulids</taxon>
        <taxon>Apiales</taxon>
        <taxon>Apiaceae</taxon>
        <taxon>Apioideae</taxon>
        <taxon>Scandiceae</taxon>
        <taxon>Daucinae</taxon>
        <taxon>Daucus</taxon>
        <taxon>Daucus sect. Daucus</taxon>
    </lineage>
</organism>
<proteinExistence type="predicted"/>
<keyword evidence="2" id="KW-1185">Reference proteome</keyword>
<evidence type="ECO:0000313" key="1">
    <source>
        <dbReference type="EMBL" id="WOG87532.1"/>
    </source>
</evidence>
<reference evidence="1" key="1">
    <citation type="journal article" date="2016" name="Nat. Genet.">
        <title>A high-quality carrot genome assembly provides new insights into carotenoid accumulation and asterid genome evolution.</title>
        <authorList>
            <person name="Iorizzo M."/>
            <person name="Ellison S."/>
            <person name="Senalik D."/>
            <person name="Zeng P."/>
            <person name="Satapoomin P."/>
            <person name="Huang J."/>
            <person name="Bowman M."/>
            <person name="Iovene M."/>
            <person name="Sanseverino W."/>
            <person name="Cavagnaro P."/>
            <person name="Yildiz M."/>
            <person name="Macko-Podgorni A."/>
            <person name="Moranska E."/>
            <person name="Grzebelus E."/>
            <person name="Grzebelus D."/>
            <person name="Ashrafi H."/>
            <person name="Zheng Z."/>
            <person name="Cheng S."/>
            <person name="Spooner D."/>
            <person name="Van Deynze A."/>
            <person name="Simon P."/>
        </authorList>
    </citation>
    <scope>NUCLEOTIDE SEQUENCE</scope>
    <source>
        <tissue evidence="1">Leaf</tissue>
    </source>
</reference>
<reference evidence="1" key="2">
    <citation type="submission" date="2022-03" db="EMBL/GenBank/DDBJ databases">
        <title>Draft title - Genomic analysis of global carrot germplasm unveils the trajectory of domestication and the origin of high carotenoid orange carrot.</title>
        <authorList>
            <person name="Iorizzo M."/>
            <person name="Ellison S."/>
            <person name="Senalik D."/>
            <person name="Macko-Podgorni A."/>
            <person name="Grzebelus D."/>
            <person name="Bostan H."/>
            <person name="Rolling W."/>
            <person name="Curaba J."/>
            <person name="Simon P."/>
        </authorList>
    </citation>
    <scope>NUCLEOTIDE SEQUENCE</scope>
    <source>
        <tissue evidence="1">Leaf</tissue>
    </source>
</reference>
<dbReference type="Gramene" id="KZN05171">
    <property type="protein sequence ID" value="KZN05171"/>
    <property type="gene ID" value="DCAR_006008"/>
</dbReference>
<accession>A0A165ZWX9</accession>
<evidence type="ECO:0000313" key="2">
    <source>
        <dbReference type="Proteomes" id="UP000077755"/>
    </source>
</evidence>
<name>A0A165ZWX9_DAUCS</name>
<dbReference type="AlphaFoldDB" id="A0A165ZWX9"/>
<sequence>MRGCLRLVGADFTTWAEIPSEYWAGVVDPGAEIPTIPEPKMILGSETPDYGGNPSLSAI</sequence>
<dbReference type="Proteomes" id="UP000077755">
    <property type="component" value="Chromosome 2"/>
</dbReference>
<dbReference type="Gramene" id="KZN00518">
    <property type="protein sequence ID" value="KZN00518"/>
    <property type="gene ID" value="DCAR_009272"/>
</dbReference>
<protein>
    <submittedName>
        <fullName evidence="1">Uncharacterized protein</fullName>
    </submittedName>
</protein>